<keyword evidence="1" id="KW-1133">Transmembrane helix</keyword>
<keyword evidence="1" id="KW-0812">Transmembrane</keyword>
<name>A0A1J5QX08_9ZZZZ</name>
<feature type="transmembrane region" description="Helical" evidence="1">
    <location>
        <begin position="7"/>
        <end position="25"/>
    </location>
</feature>
<reference evidence="2" key="1">
    <citation type="submission" date="2016-10" db="EMBL/GenBank/DDBJ databases">
        <title>Sequence of Gallionella enrichment culture.</title>
        <authorList>
            <person name="Poehlein A."/>
            <person name="Muehling M."/>
            <person name="Daniel R."/>
        </authorList>
    </citation>
    <scope>NUCLEOTIDE SEQUENCE</scope>
</reference>
<comment type="caution">
    <text evidence="2">The sequence shown here is derived from an EMBL/GenBank/DDBJ whole genome shotgun (WGS) entry which is preliminary data.</text>
</comment>
<gene>
    <name evidence="2" type="ORF">GALL_298820</name>
</gene>
<dbReference type="AlphaFoldDB" id="A0A1J5QX08"/>
<protein>
    <recommendedName>
        <fullName evidence="3">DUF2946 domain-containing protein</fullName>
    </recommendedName>
</protein>
<dbReference type="EMBL" id="MLJW01000381">
    <property type="protein sequence ID" value="OIQ88230.1"/>
    <property type="molecule type" value="Genomic_DNA"/>
</dbReference>
<evidence type="ECO:0000313" key="2">
    <source>
        <dbReference type="EMBL" id="OIQ88230.1"/>
    </source>
</evidence>
<accession>A0A1J5QX08</accession>
<proteinExistence type="predicted"/>
<evidence type="ECO:0000256" key="1">
    <source>
        <dbReference type="SAM" id="Phobius"/>
    </source>
</evidence>
<evidence type="ECO:0008006" key="3">
    <source>
        <dbReference type="Google" id="ProtNLM"/>
    </source>
</evidence>
<feature type="transmembrane region" description="Helical" evidence="1">
    <location>
        <begin position="53"/>
        <end position="71"/>
    </location>
</feature>
<keyword evidence="1" id="KW-0472">Membrane</keyword>
<organism evidence="2">
    <name type="scientific">mine drainage metagenome</name>
    <dbReference type="NCBI Taxonomy" id="410659"/>
    <lineage>
        <taxon>unclassified sequences</taxon>
        <taxon>metagenomes</taxon>
        <taxon>ecological metagenomes</taxon>
    </lineage>
</organism>
<sequence length="98" mass="10858">MTLARTWRGWILGWALLTVVGIQIIESTHHHESKLLQNKCAVCQFVAHQPIDLLPAIAAPMAATLLLLFVLPYRRHAVPFAEPDCTGYDSRAPPCLTA</sequence>